<reference evidence="2 3" key="1">
    <citation type="submission" date="2020-08" db="EMBL/GenBank/DDBJ databases">
        <title>A Genomic Blueprint of the Chicken Gut Microbiome.</title>
        <authorList>
            <person name="Gilroy R."/>
            <person name="Ravi A."/>
            <person name="Getino M."/>
            <person name="Pursley I."/>
            <person name="Horton D.L."/>
            <person name="Alikhan N.-F."/>
            <person name="Baker D."/>
            <person name="Gharbi K."/>
            <person name="Hall N."/>
            <person name="Watson M."/>
            <person name="Adriaenssens E.M."/>
            <person name="Foster-Nyarko E."/>
            <person name="Jarju S."/>
            <person name="Secka A."/>
            <person name="Antonio M."/>
            <person name="Oren A."/>
            <person name="Chaudhuri R."/>
            <person name="La Ragione R.M."/>
            <person name="Hildebrand F."/>
            <person name="Pallen M.J."/>
        </authorList>
    </citation>
    <scope>NUCLEOTIDE SEQUENCE [LARGE SCALE GENOMIC DNA]</scope>
    <source>
        <strain evidence="2 3">Sa2CUA8</strain>
    </source>
</reference>
<accession>A0ABR8V6W2</accession>
<dbReference type="RefSeq" id="WP_191791776.1">
    <property type="nucleotide sequence ID" value="NZ_JACSQE010000014.1"/>
</dbReference>
<dbReference type="InterPro" id="IPR016024">
    <property type="entry name" value="ARM-type_fold"/>
</dbReference>
<gene>
    <name evidence="2" type="ORF">H9640_15980</name>
</gene>
<evidence type="ECO:0000256" key="1">
    <source>
        <dbReference type="SAM" id="MobiDB-lite"/>
    </source>
</evidence>
<evidence type="ECO:0000313" key="2">
    <source>
        <dbReference type="EMBL" id="MBD8000051.1"/>
    </source>
</evidence>
<dbReference type="Pfam" id="PF13646">
    <property type="entry name" value="HEAT_2"/>
    <property type="match status" value="1"/>
</dbReference>
<comment type="caution">
    <text evidence="2">The sequence shown here is derived from an EMBL/GenBank/DDBJ whole genome shotgun (WGS) entry which is preliminary data.</text>
</comment>
<evidence type="ECO:0000313" key="3">
    <source>
        <dbReference type="Proteomes" id="UP000633601"/>
    </source>
</evidence>
<protein>
    <submittedName>
        <fullName evidence="2">HEAT repeat domain-containing protein</fullName>
    </submittedName>
</protein>
<dbReference type="SUPFAM" id="SSF48371">
    <property type="entry name" value="ARM repeat"/>
    <property type="match status" value="1"/>
</dbReference>
<proteinExistence type="predicted"/>
<organism evidence="2 3">
    <name type="scientific">Oerskovia gallyi</name>
    <dbReference type="NCBI Taxonomy" id="2762226"/>
    <lineage>
        <taxon>Bacteria</taxon>
        <taxon>Bacillati</taxon>
        <taxon>Actinomycetota</taxon>
        <taxon>Actinomycetes</taxon>
        <taxon>Micrococcales</taxon>
        <taxon>Cellulomonadaceae</taxon>
        <taxon>Oerskovia</taxon>
    </lineage>
</organism>
<name>A0ABR8V6W2_9CELL</name>
<dbReference type="Proteomes" id="UP000633601">
    <property type="component" value="Unassembled WGS sequence"/>
</dbReference>
<dbReference type="Gene3D" id="1.25.10.10">
    <property type="entry name" value="Leucine-rich Repeat Variant"/>
    <property type="match status" value="1"/>
</dbReference>
<keyword evidence="3" id="KW-1185">Reference proteome</keyword>
<dbReference type="InterPro" id="IPR011989">
    <property type="entry name" value="ARM-like"/>
</dbReference>
<dbReference type="EMBL" id="JACSQE010000014">
    <property type="protein sequence ID" value="MBD8000051.1"/>
    <property type="molecule type" value="Genomic_DNA"/>
</dbReference>
<sequence>MATFVHLTPAANGDRISRSGVAARSVGRIPGDERRGVYLFPVQRDHVATHQWARELVRTHGRRRVVAVQVCLPDVEPVTIGRFDGVATASTAADAVARIGELIDPRGWEVFLPRAISVAEVRHVRELRRPVGWRHVPDAHGTAPCTCRGCRVPGTFGAARLLERRPDPVDGPGPGVPVLLARLESVDSSDVTAILDVLDGFGGRRRGPVERLAHLAEHPDPQVRAALVWTVAGWSTPGARPLVERLASDPDDEVREAAAAWSAGED</sequence>
<feature type="region of interest" description="Disordered" evidence="1">
    <location>
        <begin position="246"/>
        <end position="266"/>
    </location>
</feature>